<sequence>MPQTATPPTRPRLRFDRHELAGAFGDLGTDLPLLIGVIAASGADSAGILIMFGLMQVFSGLWYGMPMPVQPLKAFAALVIAQKIPGRIIFGGGLAIGVSMLLLTITGLIDALARLVPKPVVRGIQLGLALQLATLALKEYVPADGWPGYALAAAAFALTVVLLGHRRWPAALAVIALGIVYALVFKLDLATAQRAVALHLPTWHLPARADILTGAVLLALPQIPLSLGNSILATHQVAADYFPERGLTVRQISFTYALMNLVNPFLGGFPVCHGSGGMVGHYAFGARTGGSVVLYGLLFLVLGLVFSQGFAQVVQLFPLPILGVLLLFEALTLAALLRDVAESRPAMLVALLVGLLCWGLPYGYLVGLTVGTAVHYAMRRGWVGLGK</sequence>
<dbReference type="PANTHER" id="PTHR31970">
    <property type="match status" value="1"/>
</dbReference>
<dbReference type="GO" id="GO:0015098">
    <property type="term" value="F:molybdate ion transmembrane transporter activity"/>
    <property type="evidence" value="ECO:0007669"/>
    <property type="project" value="InterPro"/>
</dbReference>
<dbReference type="AlphaFoldDB" id="A0A7L4ZSP3"/>
<dbReference type="Pfam" id="PF16983">
    <property type="entry name" value="MFS_MOT1"/>
    <property type="match status" value="2"/>
</dbReference>
<evidence type="ECO:0000313" key="1">
    <source>
        <dbReference type="EMBL" id="KAA9327541.1"/>
    </source>
</evidence>
<proteinExistence type="predicted"/>
<keyword evidence="2" id="KW-1185">Reference proteome</keyword>
<accession>A0A7L4ZSP3</accession>
<protein>
    <submittedName>
        <fullName evidence="1">Transporter</fullName>
    </submittedName>
</protein>
<name>A0A7L4ZSP3_9BACT</name>
<evidence type="ECO:0000313" key="2">
    <source>
        <dbReference type="Proteomes" id="UP000326380"/>
    </source>
</evidence>
<dbReference type="PANTHER" id="PTHR31970:SF9">
    <property type="entry name" value="MOLYBDATE TRANSPORTER 2"/>
    <property type="match status" value="1"/>
</dbReference>
<dbReference type="InterPro" id="IPR031563">
    <property type="entry name" value="MOT1/MOT2"/>
</dbReference>
<dbReference type="RefSeq" id="WP_151079988.1">
    <property type="nucleotide sequence ID" value="NZ_CP047647.1"/>
</dbReference>
<dbReference type="EMBL" id="VTWU01000006">
    <property type="protein sequence ID" value="KAA9327541.1"/>
    <property type="molecule type" value="Genomic_DNA"/>
</dbReference>
<reference evidence="1 2" key="1">
    <citation type="submission" date="2019-09" db="EMBL/GenBank/DDBJ databases">
        <title>Genome sequence of Hymenobacter sp. M3.</title>
        <authorList>
            <person name="Srinivasan S."/>
        </authorList>
    </citation>
    <scope>NUCLEOTIDE SEQUENCE [LARGE SCALE GENOMIC DNA]</scope>
    <source>
        <strain evidence="1 2">M3</strain>
    </source>
</reference>
<dbReference type="Proteomes" id="UP000326380">
    <property type="component" value="Unassembled WGS sequence"/>
</dbReference>
<organism evidence="1 2">
    <name type="scientific">Hymenobacter busanensis</name>
    <dbReference type="NCBI Taxonomy" id="2607656"/>
    <lineage>
        <taxon>Bacteria</taxon>
        <taxon>Pseudomonadati</taxon>
        <taxon>Bacteroidota</taxon>
        <taxon>Cytophagia</taxon>
        <taxon>Cytophagales</taxon>
        <taxon>Hymenobacteraceae</taxon>
        <taxon>Hymenobacter</taxon>
    </lineage>
</organism>
<comment type="caution">
    <text evidence="1">The sequence shown here is derived from an EMBL/GenBank/DDBJ whole genome shotgun (WGS) entry which is preliminary data.</text>
</comment>
<gene>
    <name evidence="1" type="ORF">F0P96_16290</name>
</gene>